<dbReference type="InterPro" id="IPR036736">
    <property type="entry name" value="ACP-like_sf"/>
</dbReference>
<dbReference type="InterPro" id="IPR020806">
    <property type="entry name" value="PKS_PP-bd"/>
</dbReference>
<dbReference type="InterPro" id="IPR020807">
    <property type="entry name" value="PKS_DH"/>
</dbReference>
<dbReference type="PANTHER" id="PTHR43775:SF37">
    <property type="entry name" value="SI:DKEY-61P9.11"/>
    <property type="match status" value="1"/>
</dbReference>
<dbReference type="Pfam" id="PF08240">
    <property type="entry name" value="ADH_N"/>
    <property type="match status" value="1"/>
</dbReference>
<dbReference type="GO" id="GO:0016491">
    <property type="term" value="F:oxidoreductase activity"/>
    <property type="evidence" value="ECO:0007669"/>
    <property type="project" value="InterPro"/>
</dbReference>
<evidence type="ECO:0000256" key="3">
    <source>
        <dbReference type="ARBA" id="ARBA00022679"/>
    </source>
</evidence>
<dbReference type="InterPro" id="IPR014030">
    <property type="entry name" value="Ketoacyl_synth_N"/>
</dbReference>
<organism evidence="11">
    <name type="scientific">Chondromyces crocatus</name>
    <dbReference type="NCBI Taxonomy" id="52"/>
    <lineage>
        <taxon>Bacteria</taxon>
        <taxon>Pseudomonadati</taxon>
        <taxon>Myxococcota</taxon>
        <taxon>Polyangia</taxon>
        <taxon>Polyangiales</taxon>
        <taxon>Polyangiaceae</taxon>
        <taxon>Chondromyces</taxon>
    </lineage>
</organism>
<dbReference type="InterPro" id="IPR018201">
    <property type="entry name" value="Ketoacyl_synth_AS"/>
</dbReference>
<gene>
    <name evidence="11" type="primary">ajuC</name>
    <name evidence="10" type="ORF">CMC5_054850</name>
</gene>
<dbReference type="InterPro" id="IPR020843">
    <property type="entry name" value="ER"/>
</dbReference>
<dbReference type="CDD" id="cd05195">
    <property type="entry name" value="enoyl_red"/>
    <property type="match status" value="1"/>
</dbReference>
<comment type="function">
    <text evidence="5">Involved in production of the polyketide antibiotic thailandamide.</text>
</comment>
<dbReference type="InterPro" id="IPR050091">
    <property type="entry name" value="PKS_NRPS_Biosynth_Enz"/>
</dbReference>
<dbReference type="SUPFAM" id="SSF47336">
    <property type="entry name" value="ACP-like"/>
    <property type="match status" value="1"/>
</dbReference>
<dbReference type="SUPFAM" id="SSF50129">
    <property type="entry name" value="GroES-like"/>
    <property type="match status" value="1"/>
</dbReference>
<evidence type="ECO:0000313" key="12">
    <source>
        <dbReference type="Proteomes" id="UP000067626"/>
    </source>
</evidence>
<dbReference type="InterPro" id="IPR002364">
    <property type="entry name" value="Quin_OxRdtase/zeta-crystal_CS"/>
</dbReference>
<keyword evidence="2" id="KW-0597">Phosphoprotein</keyword>
<dbReference type="InterPro" id="IPR009081">
    <property type="entry name" value="PP-bd_ACP"/>
</dbReference>
<dbReference type="SMART" id="SM00823">
    <property type="entry name" value="PKS_PP"/>
    <property type="match status" value="1"/>
</dbReference>
<dbReference type="Gene3D" id="3.40.50.720">
    <property type="entry name" value="NAD(P)-binding Rossmann-like Domain"/>
    <property type="match status" value="3"/>
</dbReference>
<dbReference type="PROSITE" id="PS50075">
    <property type="entry name" value="CARRIER"/>
    <property type="match status" value="1"/>
</dbReference>
<dbReference type="Pfam" id="PF16197">
    <property type="entry name" value="KAsynt_C_assoc"/>
    <property type="match status" value="1"/>
</dbReference>
<keyword evidence="1" id="KW-0596">Phosphopantetheine</keyword>
<dbReference type="EMBL" id="AM946600">
    <property type="protein sequence ID" value="CAQ18830.1"/>
    <property type="molecule type" value="Genomic_DNA"/>
</dbReference>
<accession>B1GYF7</accession>
<dbReference type="EMBL" id="CP012159">
    <property type="protein sequence ID" value="AKT41311.1"/>
    <property type="molecule type" value="Genomic_DNA"/>
</dbReference>
<dbReference type="GO" id="GO:0005737">
    <property type="term" value="C:cytoplasm"/>
    <property type="evidence" value="ECO:0007669"/>
    <property type="project" value="TreeGrafter"/>
</dbReference>
<dbReference type="InterPro" id="IPR049551">
    <property type="entry name" value="PKS_DH_C"/>
</dbReference>
<dbReference type="PROSITE" id="PS00606">
    <property type="entry name" value="KS3_1"/>
    <property type="match status" value="1"/>
</dbReference>
<dbReference type="InterPro" id="IPR014031">
    <property type="entry name" value="Ketoacyl_synth_C"/>
</dbReference>
<evidence type="ECO:0000259" key="9">
    <source>
        <dbReference type="PROSITE" id="PS52019"/>
    </source>
</evidence>
<dbReference type="GO" id="GO:0005886">
    <property type="term" value="C:plasma membrane"/>
    <property type="evidence" value="ECO:0007669"/>
    <property type="project" value="TreeGrafter"/>
</dbReference>
<feature type="active site" description="Proton donor; for dehydratase activity" evidence="6">
    <location>
        <position position="1143"/>
    </location>
</feature>
<dbReference type="GO" id="GO:0031177">
    <property type="term" value="F:phosphopantetheine binding"/>
    <property type="evidence" value="ECO:0007669"/>
    <property type="project" value="InterPro"/>
</dbReference>
<dbReference type="InterPro" id="IPR011032">
    <property type="entry name" value="GroES-like_sf"/>
</dbReference>
<dbReference type="Proteomes" id="UP000067626">
    <property type="component" value="Chromosome"/>
</dbReference>
<dbReference type="SMART" id="SM00827">
    <property type="entry name" value="PKS_AT"/>
    <property type="match status" value="1"/>
</dbReference>
<dbReference type="Pfam" id="PF08659">
    <property type="entry name" value="KR"/>
    <property type="match status" value="1"/>
</dbReference>
<dbReference type="SMART" id="SM00825">
    <property type="entry name" value="PKS_KS"/>
    <property type="match status" value="1"/>
</dbReference>
<dbReference type="PATRIC" id="fig|52.7.peg.6066"/>
<dbReference type="CDD" id="cd00833">
    <property type="entry name" value="PKS"/>
    <property type="match status" value="1"/>
</dbReference>
<dbReference type="Pfam" id="PF21089">
    <property type="entry name" value="PKS_DH_N"/>
    <property type="match status" value="1"/>
</dbReference>
<dbReference type="KEGG" id="ccro:CMC5_054850"/>
<dbReference type="FunFam" id="3.40.47.10:FF:000019">
    <property type="entry name" value="Polyketide synthase type I"/>
    <property type="match status" value="1"/>
</dbReference>
<dbReference type="Gene3D" id="3.40.47.10">
    <property type="match status" value="1"/>
</dbReference>
<evidence type="ECO:0000313" key="11">
    <source>
        <dbReference type="EMBL" id="CAQ18830.1"/>
    </source>
</evidence>
<dbReference type="InterPro" id="IPR014043">
    <property type="entry name" value="Acyl_transferase_dom"/>
</dbReference>
<reference evidence="11" key="1">
    <citation type="submission" date="2008-03" db="EMBL/GenBank/DDBJ databases">
        <title>Production of the highly antifungal isochromanone ajudazols in Chondromyces crocatus Cmc5: biosynthetic machinery and cytochrome P450 tailoring modifications.</title>
        <authorList>
            <person name="Buntin K."/>
            <person name="Rachid S."/>
            <person name="Scharfe M."/>
            <person name="Bloecker H."/>
            <person name="Weissman K.J."/>
            <person name="Mueller R."/>
        </authorList>
    </citation>
    <scope>NUCLEOTIDE SEQUENCE</scope>
    <source>
        <strain evidence="11">Cmc5</strain>
    </source>
</reference>
<dbReference type="PROSITE" id="PS52004">
    <property type="entry name" value="KS3_2"/>
    <property type="match status" value="1"/>
</dbReference>
<dbReference type="GO" id="GO:0071770">
    <property type="term" value="P:DIM/DIP cell wall layer assembly"/>
    <property type="evidence" value="ECO:0007669"/>
    <property type="project" value="TreeGrafter"/>
</dbReference>
<dbReference type="InterPro" id="IPR013968">
    <property type="entry name" value="PKS_KR"/>
</dbReference>
<dbReference type="SUPFAM" id="SSF53901">
    <property type="entry name" value="Thiolase-like"/>
    <property type="match status" value="1"/>
</dbReference>
<dbReference type="InterPro" id="IPR016035">
    <property type="entry name" value="Acyl_Trfase/lysoPLipase"/>
</dbReference>
<dbReference type="SUPFAM" id="SSF51735">
    <property type="entry name" value="NAD(P)-binding Rossmann-fold domains"/>
    <property type="match status" value="3"/>
</dbReference>
<dbReference type="Pfam" id="PF00698">
    <property type="entry name" value="Acyl_transf_1"/>
    <property type="match status" value="1"/>
</dbReference>
<feature type="region of interest" description="C-terminal hotdog fold" evidence="6">
    <location>
        <begin position="1082"/>
        <end position="1229"/>
    </location>
</feature>
<dbReference type="Gene3D" id="3.10.129.110">
    <property type="entry name" value="Polyketide synthase dehydratase"/>
    <property type="match status" value="1"/>
</dbReference>
<evidence type="ECO:0000259" key="8">
    <source>
        <dbReference type="PROSITE" id="PS52004"/>
    </source>
</evidence>
<dbReference type="Gene3D" id="3.90.180.10">
    <property type="entry name" value="Medium-chain alcohol dehydrogenases, catalytic domain"/>
    <property type="match status" value="1"/>
</dbReference>
<keyword evidence="3" id="KW-0808">Transferase</keyword>
<dbReference type="Pfam" id="PF00109">
    <property type="entry name" value="ketoacyl-synt"/>
    <property type="match status" value="1"/>
</dbReference>
<dbReference type="GO" id="GO:0004312">
    <property type="term" value="F:fatty acid synthase activity"/>
    <property type="evidence" value="ECO:0007669"/>
    <property type="project" value="TreeGrafter"/>
</dbReference>
<feature type="domain" description="PKS/mFAS DH" evidence="9">
    <location>
        <begin position="941"/>
        <end position="1229"/>
    </location>
</feature>
<dbReference type="SUPFAM" id="SSF55048">
    <property type="entry name" value="Probable ACP-binding domain of malonyl-CoA ACP transacylase"/>
    <property type="match status" value="1"/>
</dbReference>
<evidence type="ECO:0000259" key="7">
    <source>
        <dbReference type="PROSITE" id="PS50075"/>
    </source>
</evidence>
<dbReference type="InterPro" id="IPR013154">
    <property type="entry name" value="ADH-like_N"/>
</dbReference>
<dbReference type="InterPro" id="IPR001227">
    <property type="entry name" value="Ac_transferase_dom_sf"/>
</dbReference>
<dbReference type="OrthoDB" id="5349841at2"/>
<dbReference type="Gene3D" id="3.40.366.10">
    <property type="entry name" value="Malonyl-Coenzyme A Acyl Carrier Protein, domain 2"/>
    <property type="match status" value="1"/>
</dbReference>
<feature type="domain" description="Carrier" evidence="7">
    <location>
        <begin position="2102"/>
        <end position="2179"/>
    </location>
</feature>
<dbReference type="Pfam" id="PF00550">
    <property type="entry name" value="PP-binding"/>
    <property type="match status" value="1"/>
</dbReference>
<evidence type="ECO:0000256" key="6">
    <source>
        <dbReference type="PROSITE-ProRule" id="PRU01363"/>
    </source>
</evidence>
<dbReference type="PROSITE" id="PS52019">
    <property type="entry name" value="PKS_MFAS_DH"/>
    <property type="match status" value="1"/>
</dbReference>
<name>B1GYF7_CHOCO</name>
<evidence type="ECO:0000313" key="10">
    <source>
        <dbReference type="EMBL" id="AKT41311.1"/>
    </source>
</evidence>
<proteinExistence type="predicted"/>
<dbReference type="STRING" id="52.CMC5_054850"/>
<dbReference type="InterPro" id="IPR036291">
    <property type="entry name" value="NAD(P)-bd_dom_sf"/>
</dbReference>
<evidence type="ECO:0000256" key="4">
    <source>
        <dbReference type="ARBA" id="ARBA00023268"/>
    </source>
</evidence>
<dbReference type="PROSITE" id="PS01162">
    <property type="entry name" value="QOR_ZETA_CRYSTAL"/>
    <property type="match status" value="1"/>
</dbReference>
<dbReference type="SUPFAM" id="SSF52151">
    <property type="entry name" value="FabD/lysophospholipase-like"/>
    <property type="match status" value="1"/>
</dbReference>
<reference evidence="10 12" key="2">
    <citation type="submission" date="2015-07" db="EMBL/GenBank/DDBJ databases">
        <title>Genome analysis of myxobacterium Chondromyces crocatus Cm c5 reveals a high potential for natural compound synthesis and the genetic basis for the loss of fruiting body formation.</title>
        <authorList>
            <person name="Zaburannyi N."/>
            <person name="Bunk B."/>
            <person name="Maier J."/>
            <person name="Overmann J."/>
            <person name="Mueller R."/>
        </authorList>
    </citation>
    <scope>NUCLEOTIDE SEQUENCE [LARGE SCALE GENOMIC DNA]</scope>
    <source>
        <strain evidence="10 12">Cm c5</strain>
    </source>
</reference>
<evidence type="ECO:0000256" key="5">
    <source>
        <dbReference type="ARBA" id="ARBA00054155"/>
    </source>
</evidence>
<dbReference type="Pfam" id="PF13602">
    <property type="entry name" value="ADH_zinc_N_2"/>
    <property type="match status" value="1"/>
</dbReference>
<dbReference type="GO" id="GO:0004315">
    <property type="term" value="F:3-oxoacyl-[acyl-carrier-protein] synthase activity"/>
    <property type="evidence" value="ECO:0007669"/>
    <property type="project" value="InterPro"/>
</dbReference>
<dbReference type="Gene3D" id="1.10.1200.10">
    <property type="entry name" value="ACP-like"/>
    <property type="match status" value="1"/>
</dbReference>
<feature type="active site" description="Proton acceptor; for dehydratase activity" evidence="6">
    <location>
        <position position="974"/>
    </location>
</feature>
<dbReference type="InterPro" id="IPR032821">
    <property type="entry name" value="PKS_assoc"/>
</dbReference>
<dbReference type="Pfam" id="PF14765">
    <property type="entry name" value="PS-DH"/>
    <property type="match status" value="1"/>
</dbReference>
<dbReference type="Pfam" id="PF02801">
    <property type="entry name" value="Ketoacyl-synt_C"/>
    <property type="match status" value="1"/>
</dbReference>
<dbReference type="Gene3D" id="3.30.70.3290">
    <property type="match status" value="1"/>
</dbReference>
<dbReference type="SMART" id="SM00822">
    <property type="entry name" value="PKS_KR"/>
    <property type="match status" value="1"/>
</dbReference>
<dbReference type="RefSeq" id="WP_050433115.1">
    <property type="nucleotide sequence ID" value="NZ_CP012159.1"/>
</dbReference>
<dbReference type="GO" id="GO:0008270">
    <property type="term" value="F:zinc ion binding"/>
    <property type="evidence" value="ECO:0007669"/>
    <property type="project" value="InterPro"/>
</dbReference>
<dbReference type="GO" id="GO:0006633">
    <property type="term" value="P:fatty acid biosynthetic process"/>
    <property type="evidence" value="ECO:0007669"/>
    <property type="project" value="InterPro"/>
</dbReference>
<evidence type="ECO:0000256" key="1">
    <source>
        <dbReference type="ARBA" id="ARBA00022450"/>
    </source>
</evidence>
<dbReference type="SMART" id="SM01294">
    <property type="entry name" value="PKS_PP_betabranch"/>
    <property type="match status" value="1"/>
</dbReference>
<dbReference type="FunFam" id="3.40.50.720:FF:000209">
    <property type="entry name" value="Polyketide synthase Pks12"/>
    <property type="match status" value="1"/>
</dbReference>
<feature type="domain" description="Ketosynthase family 3 (KS3)" evidence="8">
    <location>
        <begin position="36"/>
        <end position="465"/>
    </location>
</feature>
<dbReference type="InterPro" id="IPR042104">
    <property type="entry name" value="PKS_dehydratase_sf"/>
</dbReference>
<dbReference type="InterPro" id="IPR016039">
    <property type="entry name" value="Thiolase-like"/>
</dbReference>
<evidence type="ECO:0000256" key="2">
    <source>
        <dbReference type="ARBA" id="ARBA00022553"/>
    </source>
</evidence>
<dbReference type="SMART" id="SM00826">
    <property type="entry name" value="PKS_DH"/>
    <property type="match status" value="1"/>
</dbReference>
<dbReference type="InterPro" id="IPR049900">
    <property type="entry name" value="PKS_mFAS_DH"/>
</dbReference>
<dbReference type="FunFam" id="3.40.366.10:FF:000002">
    <property type="entry name" value="Probable polyketide synthase 2"/>
    <property type="match status" value="1"/>
</dbReference>
<dbReference type="InterPro" id="IPR020841">
    <property type="entry name" value="PKS_Beta-ketoAc_synthase_dom"/>
</dbReference>
<keyword evidence="12" id="KW-1185">Reference proteome</keyword>
<sequence>MSNSTETPDPQARLREAILAIHKLRTRLDAVERQKTEPIAIIGVGCRFPGGASTPDRFWSLLRDGVDAVVEVPAARWDADTWYDPTPGAPGKMYVREGGFLEGAVDAFDADFFGISPREAAAMDPQQRLLLEVAREALEHAGEVPEKLARSATGVFVGVMGNDYSRLQMRNGDPRRIGPYTGTGYAWSFLAGRVSYLLGLQGPSMVVDTACSSSLAAVHLACSSLRAGECDLALAGGVNLILAPESSVVMCQLQALAKDGRCKTFDAAADGYGRGEGAGVIVLKRLGAALAAGDRVLAVIRGSAVGHDGPSGGLTIPNGAAQQDVIRRALANGKVAPSQVSYVEAHGTGTSLGDPIELRALWSVLGEGRAPERRLRVGSVKTNFGHLEGAAGISGLIKVVLALKHQQIPPHLHLKKLNSYIAWDEMPVDIPQSLSSWEVPEGVSRIGGVSSFGLSGINAHVVLEEAPAQAVPTDETTVGPVLLPLSARSEGALRELAQAYVPVLSGEGPSPKDIAATTALRRAHHEHRLALVGATLAELREQVEAFLAGEARVGMSSGVVPAGVCRKVVFVYPGQGSQWVGMGRELLESEPVFREAMDRCEAAMKPWVSWSLSGVLRGDGAEFDRVDVVQPVLFALAAAMTALWRSWGVEPDAVVGHSQGEIAAAYAAGALTLEDASRIVCERSRLVATAGGNAGCGKYGMGVVELSWQEAEARLSGLEGRVAVAAHNGPRSTVLSGETEALDTLMARLNEEGRFCRRVKVDYASHSPQMDALEPELLHMLQGITPRAESTTFYSTVTGEPRCGAELDPTYWAQNIRRTVRFTETVERLSRDGYEVFLEISPHPLLTMEVEASVGESGRVLALPSLRRGEPERASMLGALGAFHTAGYPVNFERLCSRGGRFVDLPTYPWQRQPYWLEDDGGDGWAGAAPPGARQNATSRHPLLGDVLHASLEGGSHFWERDLATDRLPLLGDHRVQGAVVMPAAAYLEMALAAAAEALDGATPVVEGVAFHKALFVPESGARRLQVVVTPELGATASFQIASAPPGEQAWTIHATGSVRLDGGSAQARGHADLAAIRARCTERVSGAEHYETARARGLDYGPSFQGVTEIARRDGEALAAIHGPEVIATEAVAYGIHPALLDACFQAASAAAPRAVDGDQAWLPVHLDRFRLVARPSPNGALFSHAVVHPATGDEGFIADVEVLDAEGKLVAEARGFRAKPLEQLGGDPIGSWLFSLRWERRENSPAPMSRGTGRSAAERGAWLVFDEGQGIGCALTARLEERHERVVTVTPGTTGEGLAREAEDRYRLDPAFSQGFRNLLAEAFQGMSPAGVLFAWSLGAPPSDDTGLTWLHRAEELGPVSALHLVQGIAEAGWSVAPRLWLVTRGAVPIGDGRVVPAMATMWGLARTLAYEHPELRCTAIDLDSTGGAQEIPTLLAEFEAADPEDQVALRGGERFVARLARTQTTMDGNPSAPSAIRAEVGQVSFRLEIDAPGVLDNLVLRESVRQPPGPDEVEIEVRAAGLNFLDVLSAMGMRPDVEPGGVPRLGGECAGTVTAVGERVDFLQPGDAVIALAPHSMGSHVTTAATFVVRLPANLGFEEAAGIPIAFMTAYHAVCRLGQLGPGERVLIHAASGGTGLAAVQLARRCGAEIFATAGSEEKRALLRAQGIEHVMDSRSTSFADEILRATGGKGVDVVLNSLTGEAIPRSLAVLAPYGRFLEIGKRDIYENRRLGLAPFQRNLSYFAVDLARMLVERPERCGALLREVVGLFASGELSPPPTSPTPIAEAAEAFRRMAQAKHVGKIVLLCNDPGPVAPLRRGQLRPDGTYLVTGGLGGLGLALAEWLVGEGARHLVLVGRNAPSPTAHEVIRRLETAGARVFAGRADVADRVALADLLAEVRRTSPPLRGIFHAAAVLDDGIALELDRARVRRVMAPKVDGAWNLHSLTQDDPLDLFVLFSSVASVLGSPGQSNYAAANAFLDALAHERRAMGLPAQSFDWGPWAEVGLAAQQDNRGARLEAEGMGSISPRLGLEALRRLLHEDPVQPVIVPLNLERWRESQPGIANRPLLSALLAATVAQTPRERSEGSLRQELRKMHVDERSARMEVHLREQVARTLRASPTQIRSDLPLHRMGVDSLMAMELKKRIEAELGVTVPVVKLLKGPSLAELAGQLLELVAAEEVLDAVITSGTQGGALGSEALGDAESVAPSEDEEIEVLQF</sequence>
<dbReference type="SMART" id="SM00829">
    <property type="entry name" value="PKS_ER"/>
    <property type="match status" value="1"/>
</dbReference>
<protein>
    <submittedName>
        <fullName evidence="11">Polyketide synthase</fullName>
    </submittedName>
</protein>
<feature type="region of interest" description="N-terminal hotdog fold" evidence="6">
    <location>
        <begin position="941"/>
        <end position="1066"/>
    </location>
</feature>
<dbReference type="InterPro" id="IPR016036">
    <property type="entry name" value="Malonyl_transacylase_ACP-bd"/>
</dbReference>
<dbReference type="PANTHER" id="PTHR43775">
    <property type="entry name" value="FATTY ACID SYNTHASE"/>
    <property type="match status" value="1"/>
</dbReference>
<keyword evidence="4" id="KW-0511">Multifunctional enzyme</keyword>
<dbReference type="InterPro" id="IPR049552">
    <property type="entry name" value="PKS_DH_N"/>
</dbReference>
<dbReference type="InterPro" id="IPR057326">
    <property type="entry name" value="KR_dom"/>
</dbReference>
<dbReference type="CDD" id="cd08955">
    <property type="entry name" value="KR_2_FAS_SDR_x"/>
    <property type="match status" value="1"/>
</dbReference>